<dbReference type="InterPro" id="IPR013655">
    <property type="entry name" value="PAS_fold_3"/>
</dbReference>
<dbReference type="FunFam" id="2.10.70.100:FF:000001">
    <property type="entry name" value="Sensory transduction histidine kinase"/>
    <property type="match status" value="1"/>
</dbReference>
<dbReference type="InterPro" id="IPR000700">
    <property type="entry name" value="PAS-assoc_C"/>
</dbReference>
<dbReference type="CDD" id="cd00130">
    <property type="entry name" value="PAS"/>
    <property type="match status" value="1"/>
</dbReference>
<keyword evidence="7" id="KW-0808">Transferase</keyword>
<dbReference type="EC" id="2.7.13.3" evidence="3"/>
<accession>A0A7C4PNM5</accession>
<evidence type="ECO:0000256" key="1">
    <source>
        <dbReference type="ARBA" id="ARBA00000085"/>
    </source>
</evidence>
<keyword evidence="10" id="KW-0547">Nucleotide-binding</keyword>
<feature type="transmembrane region" description="Helical" evidence="16">
    <location>
        <begin position="79"/>
        <end position="96"/>
    </location>
</feature>
<dbReference type="Gene3D" id="2.10.70.100">
    <property type="match status" value="1"/>
</dbReference>
<dbReference type="PROSITE" id="PS50113">
    <property type="entry name" value="PAC"/>
    <property type="match status" value="1"/>
</dbReference>
<comment type="caution">
    <text evidence="19">The sequence shown here is derived from an EMBL/GenBank/DDBJ whole genome shotgun (WGS) entry which is preliminary data.</text>
</comment>
<sequence length="692" mass="78069">MLKRLLNWMAIQTESVDEKTVNQFWFQSMVFLTLVILSLYVLFGKQVGNNLEIRFFLLFFAAFFIILLLMLRSRHFSQVGAWFGVVTLTGMLYATYRFGGVQSSSYIAIIIPLVIIVLFFRGRMAIIATSIAVLFGGALVWAEAHGLYTPNLIYVYSFESWVNTSFIFIFVATWVGIAARMTRRSLATNQQEIRERSKAEADLQEQTRFLSALHETTLAIINRLELGSLLESVLESALELTSTEHGYVDMYEPQARAFTKMAARGVFTQWVNIPTAQEQGLTGEVFRTKNTVLVADYTTWNKRLERYTTGFYAIIAAPLKLDGEVIGIIGLGYTEPGREFTPKQISALEQFAELAALAVDNARLYQSVQSELSERKRVQEALTESEENLRLALNAARMSTWSWNILTNETTWSDAIYDLFGIEKGTQTFNYLSYHQFVHPEDQSLLEEQARQSLENPQKPYSVEHRILQPNGEMRWIAARGRVYTDENGHPVRMAGTMIDITERKLSEAALHEANQQLEKNARMLERRSQLLRIAADVSRAASAILDSHELSQQVVDLIQQRFNLYYVGLFMVDEAGEMLCLRAATGEAGQKMLNHSHKLPIGNTSMVGWSVANRQARIALDVGADAIRFNNPLPPKSRSELALPLISRGQALGVGRVGEGPHLHPPADRRRRGDVRGLPDPAGLVDQRRSS</sequence>
<dbReference type="InterPro" id="IPR001610">
    <property type="entry name" value="PAC"/>
</dbReference>
<evidence type="ECO:0000256" key="2">
    <source>
        <dbReference type="ARBA" id="ARBA00004429"/>
    </source>
</evidence>
<dbReference type="InterPro" id="IPR003018">
    <property type="entry name" value="GAF"/>
</dbReference>
<protein>
    <recommendedName>
        <fullName evidence="3">histidine kinase</fullName>
        <ecNumber evidence="3">2.7.13.3</ecNumber>
    </recommendedName>
</protein>
<evidence type="ECO:0000256" key="8">
    <source>
        <dbReference type="ARBA" id="ARBA00022692"/>
    </source>
</evidence>
<keyword evidence="4" id="KW-1003">Cell membrane</keyword>
<dbReference type="PANTHER" id="PTHR43304:SF1">
    <property type="entry name" value="PAC DOMAIN-CONTAINING PROTEIN"/>
    <property type="match status" value="1"/>
</dbReference>
<feature type="domain" description="PAC" evidence="18">
    <location>
        <begin position="461"/>
        <end position="513"/>
    </location>
</feature>
<reference evidence="19" key="1">
    <citation type="journal article" date="2020" name="mSystems">
        <title>Genome- and Community-Level Interaction Insights into Carbon Utilization and Element Cycling Functions of Hydrothermarchaeota in Hydrothermal Sediment.</title>
        <authorList>
            <person name="Zhou Z."/>
            <person name="Liu Y."/>
            <person name="Xu W."/>
            <person name="Pan J."/>
            <person name="Luo Z.H."/>
            <person name="Li M."/>
        </authorList>
    </citation>
    <scope>NUCLEOTIDE SEQUENCE [LARGE SCALE GENOMIC DNA]</scope>
    <source>
        <strain evidence="19">SpSt-573</strain>
    </source>
</reference>
<dbReference type="GO" id="GO:0005886">
    <property type="term" value="C:plasma membrane"/>
    <property type="evidence" value="ECO:0007669"/>
    <property type="project" value="UniProtKB-SubCell"/>
</dbReference>
<dbReference type="InterPro" id="IPR029016">
    <property type="entry name" value="GAF-like_dom_sf"/>
</dbReference>
<keyword evidence="11" id="KW-0418">Kinase</keyword>
<evidence type="ECO:0000256" key="14">
    <source>
        <dbReference type="SAM" id="Coils"/>
    </source>
</evidence>
<keyword evidence="13 16" id="KW-0472">Membrane</keyword>
<feature type="domain" description="PAS" evidence="17">
    <location>
        <begin position="385"/>
        <end position="457"/>
    </location>
</feature>
<dbReference type="GO" id="GO:0004673">
    <property type="term" value="F:protein histidine kinase activity"/>
    <property type="evidence" value="ECO:0007669"/>
    <property type="project" value="UniProtKB-EC"/>
</dbReference>
<dbReference type="InterPro" id="IPR035965">
    <property type="entry name" value="PAS-like_dom_sf"/>
</dbReference>
<dbReference type="PROSITE" id="PS50112">
    <property type="entry name" value="PAS"/>
    <property type="match status" value="1"/>
</dbReference>
<feature type="compositionally biased region" description="Basic and acidic residues" evidence="15">
    <location>
        <begin position="660"/>
        <end position="669"/>
    </location>
</feature>
<dbReference type="SMART" id="SM00086">
    <property type="entry name" value="PAC"/>
    <property type="match status" value="1"/>
</dbReference>
<dbReference type="InterPro" id="IPR000014">
    <property type="entry name" value="PAS"/>
</dbReference>
<dbReference type="AlphaFoldDB" id="A0A7C4PNM5"/>
<dbReference type="NCBIfam" id="TIGR00229">
    <property type="entry name" value="sensory_box"/>
    <property type="match status" value="1"/>
</dbReference>
<evidence type="ECO:0000259" key="18">
    <source>
        <dbReference type="PROSITE" id="PS50113"/>
    </source>
</evidence>
<evidence type="ECO:0000313" key="19">
    <source>
        <dbReference type="EMBL" id="HGS23029.1"/>
    </source>
</evidence>
<evidence type="ECO:0000256" key="15">
    <source>
        <dbReference type="SAM" id="MobiDB-lite"/>
    </source>
</evidence>
<evidence type="ECO:0000259" key="17">
    <source>
        <dbReference type="PROSITE" id="PS50112"/>
    </source>
</evidence>
<dbReference type="SUPFAM" id="SSF55785">
    <property type="entry name" value="PYP-like sensor domain (PAS domain)"/>
    <property type="match status" value="1"/>
</dbReference>
<feature type="coiled-coil region" evidence="14">
    <location>
        <begin position="508"/>
        <end position="535"/>
    </location>
</feature>
<evidence type="ECO:0000256" key="16">
    <source>
        <dbReference type="SAM" id="Phobius"/>
    </source>
</evidence>
<dbReference type="PANTHER" id="PTHR43304">
    <property type="entry name" value="PHYTOCHROME-LIKE PROTEIN CPH1"/>
    <property type="match status" value="1"/>
</dbReference>
<dbReference type="SUPFAM" id="SSF55781">
    <property type="entry name" value="GAF domain-like"/>
    <property type="match status" value="2"/>
</dbReference>
<feature type="transmembrane region" description="Helical" evidence="16">
    <location>
        <begin position="161"/>
        <end position="179"/>
    </location>
</feature>
<dbReference type="InterPro" id="IPR052162">
    <property type="entry name" value="Sensor_kinase/Photoreceptor"/>
</dbReference>
<evidence type="ECO:0000256" key="4">
    <source>
        <dbReference type="ARBA" id="ARBA00022475"/>
    </source>
</evidence>
<evidence type="ECO:0000256" key="3">
    <source>
        <dbReference type="ARBA" id="ARBA00012438"/>
    </source>
</evidence>
<evidence type="ECO:0000256" key="11">
    <source>
        <dbReference type="ARBA" id="ARBA00022777"/>
    </source>
</evidence>
<evidence type="ECO:0000256" key="5">
    <source>
        <dbReference type="ARBA" id="ARBA00022519"/>
    </source>
</evidence>
<evidence type="ECO:0000256" key="12">
    <source>
        <dbReference type="ARBA" id="ARBA00022989"/>
    </source>
</evidence>
<dbReference type="GO" id="GO:0000166">
    <property type="term" value="F:nucleotide binding"/>
    <property type="evidence" value="ECO:0007669"/>
    <property type="project" value="UniProtKB-KW"/>
</dbReference>
<feature type="transmembrane region" description="Helical" evidence="16">
    <location>
        <begin position="108"/>
        <end position="141"/>
    </location>
</feature>
<evidence type="ECO:0000256" key="9">
    <source>
        <dbReference type="ARBA" id="ARBA00022737"/>
    </source>
</evidence>
<feature type="transmembrane region" description="Helical" evidence="16">
    <location>
        <begin position="55"/>
        <end position="73"/>
    </location>
</feature>
<evidence type="ECO:0000256" key="10">
    <source>
        <dbReference type="ARBA" id="ARBA00022741"/>
    </source>
</evidence>
<dbReference type="EMBL" id="DSYK01000719">
    <property type="protein sequence ID" value="HGS23029.1"/>
    <property type="molecule type" value="Genomic_DNA"/>
</dbReference>
<dbReference type="Gene3D" id="3.30.450.40">
    <property type="match status" value="2"/>
</dbReference>
<evidence type="ECO:0000256" key="6">
    <source>
        <dbReference type="ARBA" id="ARBA00022553"/>
    </source>
</evidence>
<keyword evidence="8 16" id="KW-0812">Transmembrane</keyword>
<dbReference type="SMART" id="SM00065">
    <property type="entry name" value="GAF"/>
    <property type="match status" value="1"/>
</dbReference>
<evidence type="ECO:0000256" key="7">
    <source>
        <dbReference type="ARBA" id="ARBA00022679"/>
    </source>
</evidence>
<comment type="subcellular location">
    <subcellularLocation>
        <location evidence="2">Cell inner membrane</location>
        <topology evidence="2">Multi-pass membrane protein</topology>
    </subcellularLocation>
</comment>
<comment type="catalytic activity">
    <reaction evidence="1">
        <text>ATP + protein L-histidine = ADP + protein N-phospho-L-histidine.</text>
        <dbReference type="EC" id="2.7.13.3"/>
    </reaction>
</comment>
<keyword evidence="9" id="KW-0677">Repeat</keyword>
<feature type="transmembrane region" description="Helical" evidence="16">
    <location>
        <begin position="24"/>
        <end position="43"/>
    </location>
</feature>
<feature type="coiled-coil region" evidence="14">
    <location>
        <begin position="368"/>
        <end position="395"/>
    </location>
</feature>
<organism evidence="19">
    <name type="scientific">Anaerolinea thermolimosa</name>
    <dbReference type="NCBI Taxonomy" id="229919"/>
    <lineage>
        <taxon>Bacteria</taxon>
        <taxon>Bacillati</taxon>
        <taxon>Chloroflexota</taxon>
        <taxon>Anaerolineae</taxon>
        <taxon>Anaerolineales</taxon>
        <taxon>Anaerolineaceae</taxon>
        <taxon>Anaerolinea</taxon>
    </lineage>
</organism>
<keyword evidence="6" id="KW-0597">Phosphoprotein</keyword>
<dbReference type="Gene3D" id="3.30.450.20">
    <property type="entry name" value="PAS domain"/>
    <property type="match status" value="1"/>
</dbReference>
<keyword evidence="14" id="KW-0175">Coiled coil</keyword>
<gene>
    <name evidence="19" type="ORF">ENT37_14340</name>
</gene>
<name>A0A7C4PNM5_9CHLR</name>
<dbReference type="Pfam" id="PF13185">
    <property type="entry name" value="GAF_2"/>
    <property type="match status" value="2"/>
</dbReference>
<evidence type="ECO:0000256" key="13">
    <source>
        <dbReference type="ARBA" id="ARBA00023136"/>
    </source>
</evidence>
<feature type="region of interest" description="Disordered" evidence="15">
    <location>
        <begin position="655"/>
        <end position="692"/>
    </location>
</feature>
<dbReference type="Pfam" id="PF08447">
    <property type="entry name" value="PAS_3"/>
    <property type="match status" value="1"/>
</dbReference>
<proteinExistence type="predicted"/>
<keyword evidence="5" id="KW-0997">Cell inner membrane</keyword>
<keyword evidence="12 16" id="KW-1133">Transmembrane helix</keyword>